<comment type="caution">
    <text evidence="1">The sequence shown here is derived from an EMBL/GenBank/DDBJ whole genome shotgun (WGS) entry which is preliminary data.</text>
</comment>
<dbReference type="AlphaFoldDB" id="A0A9D4MCT7"/>
<accession>A0A9D4MCT7</accession>
<proteinExistence type="predicted"/>
<evidence type="ECO:0000313" key="1">
    <source>
        <dbReference type="EMBL" id="KAH3874238.1"/>
    </source>
</evidence>
<dbReference type="EMBL" id="JAIWYP010000002">
    <property type="protein sequence ID" value="KAH3874238.1"/>
    <property type="molecule type" value="Genomic_DNA"/>
</dbReference>
<keyword evidence="2" id="KW-1185">Reference proteome</keyword>
<sequence>MKVHPKRTILIVMVNVFGTTREDNPLKRTPLCSQNRNWTAAPMFVGYLYHWAIIQQCLNVWIFLGHFGCKLAVYALCKKTMVPWSPLNSFSCHNVHVCIFSIDNLKYVFESNFFN</sequence>
<reference evidence="1" key="1">
    <citation type="journal article" date="2019" name="bioRxiv">
        <title>The Genome of the Zebra Mussel, Dreissena polymorpha: A Resource for Invasive Species Research.</title>
        <authorList>
            <person name="McCartney M.A."/>
            <person name="Auch B."/>
            <person name="Kono T."/>
            <person name="Mallez S."/>
            <person name="Zhang Y."/>
            <person name="Obille A."/>
            <person name="Becker A."/>
            <person name="Abrahante J.E."/>
            <person name="Garbe J."/>
            <person name="Badalamenti J.P."/>
            <person name="Herman A."/>
            <person name="Mangelson H."/>
            <person name="Liachko I."/>
            <person name="Sullivan S."/>
            <person name="Sone E.D."/>
            <person name="Koren S."/>
            <person name="Silverstein K.A.T."/>
            <person name="Beckman K.B."/>
            <person name="Gohl D.M."/>
        </authorList>
    </citation>
    <scope>NUCLEOTIDE SEQUENCE</scope>
    <source>
        <strain evidence="1">Duluth1</strain>
        <tissue evidence="1">Whole animal</tissue>
    </source>
</reference>
<gene>
    <name evidence="1" type="ORF">DPMN_037480</name>
</gene>
<name>A0A9D4MCT7_DREPO</name>
<dbReference type="Proteomes" id="UP000828390">
    <property type="component" value="Unassembled WGS sequence"/>
</dbReference>
<evidence type="ECO:0000313" key="2">
    <source>
        <dbReference type="Proteomes" id="UP000828390"/>
    </source>
</evidence>
<protein>
    <submittedName>
        <fullName evidence="1">Uncharacterized protein</fullName>
    </submittedName>
</protein>
<reference evidence="1" key="2">
    <citation type="submission" date="2020-11" db="EMBL/GenBank/DDBJ databases">
        <authorList>
            <person name="McCartney M.A."/>
            <person name="Auch B."/>
            <person name="Kono T."/>
            <person name="Mallez S."/>
            <person name="Becker A."/>
            <person name="Gohl D.M."/>
            <person name="Silverstein K.A.T."/>
            <person name="Koren S."/>
            <person name="Bechman K.B."/>
            <person name="Herman A."/>
            <person name="Abrahante J.E."/>
            <person name="Garbe J."/>
        </authorList>
    </citation>
    <scope>NUCLEOTIDE SEQUENCE</scope>
    <source>
        <strain evidence="1">Duluth1</strain>
        <tissue evidence="1">Whole animal</tissue>
    </source>
</reference>
<organism evidence="1 2">
    <name type="scientific">Dreissena polymorpha</name>
    <name type="common">Zebra mussel</name>
    <name type="synonym">Mytilus polymorpha</name>
    <dbReference type="NCBI Taxonomy" id="45954"/>
    <lineage>
        <taxon>Eukaryota</taxon>
        <taxon>Metazoa</taxon>
        <taxon>Spiralia</taxon>
        <taxon>Lophotrochozoa</taxon>
        <taxon>Mollusca</taxon>
        <taxon>Bivalvia</taxon>
        <taxon>Autobranchia</taxon>
        <taxon>Heteroconchia</taxon>
        <taxon>Euheterodonta</taxon>
        <taxon>Imparidentia</taxon>
        <taxon>Neoheterodontei</taxon>
        <taxon>Myida</taxon>
        <taxon>Dreissenoidea</taxon>
        <taxon>Dreissenidae</taxon>
        <taxon>Dreissena</taxon>
    </lineage>
</organism>